<dbReference type="PANTHER" id="PTHR20872:SF1">
    <property type="entry name" value="F-BOX DOMAIN-CONTAINING PROTEIN"/>
    <property type="match status" value="1"/>
</dbReference>
<evidence type="ECO:0000313" key="3">
    <source>
        <dbReference type="Proteomes" id="UP001054945"/>
    </source>
</evidence>
<dbReference type="EMBL" id="BPLR01003739">
    <property type="protein sequence ID" value="GIX88125.1"/>
    <property type="molecule type" value="Genomic_DNA"/>
</dbReference>
<dbReference type="InterPro" id="IPR036047">
    <property type="entry name" value="F-box-like_dom_sf"/>
</dbReference>
<dbReference type="AlphaFoldDB" id="A0AAV4NUZ7"/>
<dbReference type="Gene3D" id="1.20.1280.50">
    <property type="match status" value="1"/>
</dbReference>
<dbReference type="InterPro" id="IPR001810">
    <property type="entry name" value="F-box_dom"/>
</dbReference>
<accession>A0AAV4NUZ7</accession>
<dbReference type="PROSITE" id="PS50181">
    <property type="entry name" value="FBOX"/>
    <property type="match status" value="1"/>
</dbReference>
<gene>
    <name evidence="2" type="primary">AVEN_86288_1</name>
    <name evidence="2" type="ORF">CEXT_401771</name>
</gene>
<evidence type="ECO:0000313" key="2">
    <source>
        <dbReference type="EMBL" id="GIX88125.1"/>
    </source>
</evidence>
<dbReference type="Pfam" id="PF12937">
    <property type="entry name" value="F-box-like"/>
    <property type="match status" value="1"/>
</dbReference>
<dbReference type="Proteomes" id="UP001054945">
    <property type="component" value="Unassembled WGS sequence"/>
</dbReference>
<evidence type="ECO:0000259" key="1">
    <source>
        <dbReference type="PROSITE" id="PS50181"/>
    </source>
</evidence>
<feature type="domain" description="F-box" evidence="1">
    <location>
        <begin position="69"/>
        <end position="115"/>
    </location>
</feature>
<organism evidence="2 3">
    <name type="scientific">Caerostris extrusa</name>
    <name type="common">Bark spider</name>
    <name type="synonym">Caerostris bankana</name>
    <dbReference type="NCBI Taxonomy" id="172846"/>
    <lineage>
        <taxon>Eukaryota</taxon>
        <taxon>Metazoa</taxon>
        <taxon>Ecdysozoa</taxon>
        <taxon>Arthropoda</taxon>
        <taxon>Chelicerata</taxon>
        <taxon>Arachnida</taxon>
        <taxon>Araneae</taxon>
        <taxon>Araneomorphae</taxon>
        <taxon>Entelegynae</taxon>
        <taxon>Araneoidea</taxon>
        <taxon>Araneidae</taxon>
        <taxon>Caerostris</taxon>
    </lineage>
</organism>
<dbReference type="PANTHER" id="PTHR20872">
    <property type="match status" value="1"/>
</dbReference>
<dbReference type="SMART" id="SM00256">
    <property type="entry name" value="FBOX"/>
    <property type="match status" value="1"/>
</dbReference>
<comment type="caution">
    <text evidence="2">The sequence shown here is derived from an EMBL/GenBank/DDBJ whole genome shotgun (WGS) entry which is preliminary data.</text>
</comment>
<protein>
    <submittedName>
        <fullName evidence="2">F-box domain-containing protein</fullName>
    </submittedName>
</protein>
<reference evidence="2 3" key="1">
    <citation type="submission" date="2021-06" db="EMBL/GenBank/DDBJ databases">
        <title>Caerostris extrusa draft genome.</title>
        <authorList>
            <person name="Kono N."/>
            <person name="Arakawa K."/>
        </authorList>
    </citation>
    <scope>NUCLEOTIDE SEQUENCE [LARGE SCALE GENOMIC DNA]</scope>
</reference>
<proteinExistence type="predicted"/>
<keyword evidence="3" id="KW-1185">Reference proteome</keyword>
<name>A0AAV4NUZ7_CAEEX</name>
<sequence length="376" mass="44463">MWFVQLVNSTGKWIYLFFAWLKMAHRLPAMIYSAPVEDEIFELDFGDNELSSVRRKTKSRDYLPSDHCYSNWNILPDILLEDIFSRLTIRERYYASQVCRNWNRLFYSKRIWETFILGDKTLTRRKFNYYMGDQYVLDHHRTQLCLHRIARGIRKLIITPMENFYNLYEFMTILSYFCENFESLHMIRTFDFTFGCELSPEVAQDRNKVFGTGGKLLEALKRLMDDLKGLRRLSLQDLLLEKIEARCLLDDVAYNCCESLRTLRLVNCSKEPVHHVLEGQVDKEVVWQEGAPVRSVVYDTPENKVSISCIFNATNLYCNTLEVFAYLGLPQYQLQDNFEDRVDISLILLSRCCLFLIPLSLRQNFYSFSPIAVFPI</sequence>
<dbReference type="SUPFAM" id="SSF81383">
    <property type="entry name" value="F-box domain"/>
    <property type="match status" value="1"/>
</dbReference>